<comment type="caution">
    <text evidence="3">The sequence shown here is derived from an EMBL/GenBank/DDBJ whole genome shotgun (WGS) entry which is preliminary data.</text>
</comment>
<protein>
    <recommendedName>
        <fullName evidence="2">Tubby C-terminal domain-containing protein</fullName>
    </recommendedName>
</protein>
<proteinExistence type="inferred from homology"/>
<dbReference type="SUPFAM" id="SSF54518">
    <property type="entry name" value="Tubby C-terminal domain-like"/>
    <property type="match status" value="1"/>
</dbReference>
<gene>
    <name evidence="3" type="ORF">OIU84_000952</name>
</gene>
<dbReference type="EMBL" id="JAPFFJ010000001">
    <property type="protein sequence ID" value="KAJ6435825.1"/>
    <property type="molecule type" value="Genomic_DNA"/>
</dbReference>
<accession>A0AAD6L702</accession>
<dbReference type="Proteomes" id="UP001162972">
    <property type="component" value="Chromosome 18"/>
</dbReference>
<sequence>MACAGVCRSWRHITKELVDVPELSGKLTFPISVKQPGPRDFLLQCFIKRCRSTQTYRLYLSLNNALTEDGKFLLAACKCRRPTCTDYIISLDTNDMSKGSNTYVGKLRYDIIGPQNGFS</sequence>
<dbReference type="PRINTS" id="PR01573">
    <property type="entry name" value="SUPERTUBBY"/>
</dbReference>
<feature type="domain" description="Tubby C-terminal" evidence="2">
    <location>
        <begin position="33"/>
        <end position="113"/>
    </location>
</feature>
<dbReference type="InterPro" id="IPR025659">
    <property type="entry name" value="Tubby-like_C"/>
</dbReference>
<evidence type="ECO:0000313" key="4">
    <source>
        <dbReference type="Proteomes" id="UP001162972"/>
    </source>
</evidence>
<keyword evidence="4" id="KW-1185">Reference proteome</keyword>
<evidence type="ECO:0000259" key="2">
    <source>
        <dbReference type="Pfam" id="PF01167"/>
    </source>
</evidence>
<evidence type="ECO:0000313" key="3">
    <source>
        <dbReference type="EMBL" id="KAJ6435825.1"/>
    </source>
</evidence>
<name>A0AAD6L702_9ROSI</name>
<dbReference type="InterPro" id="IPR000007">
    <property type="entry name" value="Tubby_C"/>
</dbReference>
<dbReference type="PANTHER" id="PTHR16517:SF158">
    <property type="entry name" value="TUBBY-LIKE F-BOX PROTEIN 9"/>
    <property type="match status" value="1"/>
</dbReference>
<comment type="similarity">
    <text evidence="1">Belongs to the TUB family.</text>
</comment>
<reference evidence="3 4" key="1">
    <citation type="journal article" date="2023" name="Int. J. Mol. Sci.">
        <title>De Novo Assembly and Annotation of 11 Diverse Shrub Willow (Salix) Genomes Reveals Novel Gene Organization in Sex-Linked Regions.</title>
        <authorList>
            <person name="Hyden B."/>
            <person name="Feng K."/>
            <person name="Yates T.B."/>
            <person name="Jawdy S."/>
            <person name="Cereghino C."/>
            <person name="Smart L.B."/>
            <person name="Muchero W."/>
        </authorList>
    </citation>
    <scope>NUCLEOTIDE SEQUENCE [LARGE SCALE GENOMIC DNA]</scope>
    <source>
        <tissue evidence="3">Shoot tip</tissue>
    </source>
</reference>
<organism evidence="3 4">
    <name type="scientific">Salix udensis</name>
    <dbReference type="NCBI Taxonomy" id="889485"/>
    <lineage>
        <taxon>Eukaryota</taxon>
        <taxon>Viridiplantae</taxon>
        <taxon>Streptophyta</taxon>
        <taxon>Embryophyta</taxon>
        <taxon>Tracheophyta</taxon>
        <taxon>Spermatophyta</taxon>
        <taxon>Magnoliopsida</taxon>
        <taxon>eudicotyledons</taxon>
        <taxon>Gunneridae</taxon>
        <taxon>Pentapetalae</taxon>
        <taxon>rosids</taxon>
        <taxon>fabids</taxon>
        <taxon>Malpighiales</taxon>
        <taxon>Salicaceae</taxon>
        <taxon>Saliceae</taxon>
        <taxon>Salix</taxon>
    </lineage>
</organism>
<evidence type="ECO:0000256" key="1">
    <source>
        <dbReference type="ARBA" id="ARBA00007129"/>
    </source>
</evidence>
<dbReference type="Pfam" id="PF01167">
    <property type="entry name" value="Tub"/>
    <property type="match status" value="1"/>
</dbReference>
<dbReference type="AlphaFoldDB" id="A0AAD6L702"/>
<dbReference type="PANTHER" id="PTHR16517">
    <property type="entry name" value="TUBBY-RELATED"/>
    <property type="match status" value="1"/>
</dbReference>
<dbReference type="Gene3D" id="3.20.90.10">
    <property type="entry name" value="Tubby Protein, Chain A"/>
    <property type="match status" value="1"/>
</dbReference>